<dbReference type="Proteomes" id="UP000323560">
    <property type="component" value="Chromosome"/>
</dbReference>
<gene>
    <name evidence="1" type="ORF">FXF46_02125</name>
</gene>
<evidence type="ECO:0000313" key="1">
    <source>
        <dbReference type="EMBL" id="QEH95199.1"/>
    </source>
</evidence>
<dbReference type="EMBL" id="CP043043">
    <property type="protein sequence ID" value="QEH95199.1"/>
    <property type="molecule type" value="Genomic_DNA"/>
</dbReference>
<accession>A0AAP9EPM9</accession>
<reference evidence="1 2" key="1">
    <citation type="submission" date="2019-08" db="EMBL/GenBank/DDBJ databases">
        <title>Gluconobacter frateurii HD924 genome.</title>
        <authorList>
            <person name="Liu Y."/>
            <person name="Zhang P."/>
        </authorList>
    </citation>
    <scope>NUCLEOTIDE SEQUENCE [LARGE SCALE GENOMIC DNA]</scope>
    <source>
        <strain evidence="1 2">HD924</strain>
    </source>
</reference>
<sequence>MVKKSPAAQGRKRDVRVRLPDDQHGVAVAEAARQGVSLSRYVRTLLLEHCLTRRPPDEVASALSSLSRQLSAIGNNLNQIARALNAGNHAPVSQVLRDVQAANSETRALLRNLRP</sequence>
<dbReference type="RefSeq" id="WP_148619367.1">
    <property type="nucleotide sequence ID" value="NZ_CP043043.1"/>
</dbReference>
<evidence type="ECO:0000313" key="2">
    <source>
        <dbReference type="Proteomes" id="UP000323560"/>
    </source>
</evidence>
<dbReference type="Pfam" id="PF21983">
    <property type="entry name" value="NikA-like"/>
    <property type="match status" value="1"/>
</dbReference>
<dbReference type="AlphaFoldDB" id="A0AAP9EPM9"/>
<protein>
    <submittedName>
        <fullName evidence="1">MobC family plasmid mobilization relaxosome protein</fullName>
    </submittedName>
</protein>
<organism evidence="1 2">
    <name type="scientific">Gluconobacter thailandicus</name>
    <dbReference type="NCBI Taxonomy" id="257438"/>
    <lineage>
        <taxon>Bacteria</taxon>
        <taxon>Pseudomonadati</taxon>
        <taxon>Pseudomonadota</taxon>
        <taxon>Alphaproteobacteria</taxon>
        <taxon>Acetobacterales</taxon>
        <taxon>Acetobacteraceae</taxon>
        <taxon>Gluconobacter</taxon>
    </lineage>
</organism>
<proteinExistence type="predicted"/>
<dbReference type="InterPro" id="IPR053842">
    <property type="entry name" value="NikA-like"/>
</dbReference>
<dbReference type="KEGG" id="gti:FXF46_02125"/>
<name>A0AAP9EPM9_GLUTH</name>